<evidence type="ECO:0000313" key="2">
    <source>
        <dbReference type="Proteomes" id="UP000240883"/>
    </source>
</evidence>
<keyword evidence="2" id="KW-1185">Reference proteome</keyword>
<organism evidence="1 2">
    <name type="scientific">Corynespora cassiicola Philippines</name>
    <dbReference type="NCBI Taxonomy" id="1448308"/>
    <lineage>
        <taxon>Eukaryota</taxon>
        <taxon>Fungi</taxon>
        <taxon>Dikarya</taxon>
        <taxon>Ascomycota</taxon>
        <taxon>Pezizomycotina</taxon>
        <taxon>Dothideomycetes</taxon>
        <taxon>Pleosporomycetidae</taxon>
        <taxon>Pleosporales</taxon>
        <taxon>Corynesporascaceae</taxon>
        <taxon>Corynespora</taxon>
    </lineage>
</organism>
<evidence type="ECO:0000313" key="1">
    <source>
        <dbReference type="EMBL" id="PSN58719.1"/>
    </source>
</evidence>
<dbReference type="EMBL" id="KZ678211">
    <property type="protein sequence ID" value="PSN58719.1"/>
    <property type="molecule type" value="Genomic_DNA"/>
</dbReference>
<name>A0A2T2N035_CORCC</name>
<reference evidence="1 2" key="1">
    <citation type="journal article" date="2018" name="Front. Microbiol.">
        <title>Genome-Wide Analysis of Corynespora cassiicola Leaf Fall Disease Putative Effectors.</title>
        <authorList>
            <person name="Lopez D."/>
            <person name="Ribeiro S."/>
            <person name="Label P."/>
            <person name="Fumanal B."/>
            <person name="Venisse J.S."/>
            <person name="Kohler A."/>
            <person name="de Oliveira R.R."/>
            <person name="Labutti K."/>
            <person name="Lipzen A."/>
            <person name="Lail K."/>
            <person name="Bauer D."/>
            <person name="Ohm R.A."/>
            <person name="Barry K.W."/>
            <person name="Spatafora J."/>
            <person name="Grigoriev I.V."/>
            <person name="Martin F.M."/>
            <person name="Pujade-Renaud V."/>
        </authorList>
    </citation>
    <scope>NUCLEOTIDE SEQUENCE [LARGE SCALE GENOMIC DNA]</scope>
    <source>
        <strain evidence="1 2">Philippines</strain>
    </source>
</reference>
<accession>A0A2T2N035</accession>
<dbReference type="Proteomes" id="UP000240883">
    <property type="component" value="Unassembled WGS sequence"/>
</dbReference>
<dbReference type="OrthoDB" id="4207519at2759"/>
<proteinExistence type="predicted"/>
<dbReference type="AlphaFoldDB" id="A0A2T2N035"/>
<protein>
    <submittedName>
        <fullName evidence="1">Uncharacterized protein</fullName>
    </submittedName>
</protein>
<sequence>MKDSAKRLSFCYVPNAATPEVAVISSAESLEQLSNNDALEPIRNAIPHSIHARLQGGFAITLSYLGDMANQLLAARDVLDDDAHGFAEAGLALGRAGSMILSAVSERKRWSPGFQPSNRGWISVALKINATGWVILTLFICKSEHQNQSWYEEVPLDWRVGASENRQTSLYDPYQGPHRG</sequence>
<gene>
    <name evidence="1" type="ORF">BS50DRAFT_641539</name>
</gene>